<comment type="caution">
    <text evidence="3">The sequence shown here is derived from an EMBL/GenBank/DDBJ whole genome shotgun (WGS) entry which is preliminary data.</text>
</comment>
<reference evidence="3" key="1">
    <citation type="journal article" date="2014" name="Front. Microbiol.">
        <title>High frequency of phylogenetically diverse reductive dehalogenase-homologous genes in deep subseafloor sedimentary metagenomes.</title>
        <authorList>
            <person name="Kawai M."/>
            <person name="Futagami T."/>
            <person name="Toyoda A."/>
            <person name="Takaki Y."/>
            <person name="Nishi S."/>
            <person name="Hori S."/>
            <person name="Arai W."/>
            <person name="Tsubouchi T."/>
            <person name="Morono Y."/>
            <person name="Uchiyama I."/>
            <person name="Ito T."/>
            <person name="Fujiyama A."/>
            <person name="Inagaki F."/>
            <person name="Takami H."/>
        </authorList>
    </citation>
    <scope>NUCLEOTIDE SEQUENCE</scope>
    <source>
        <strain evidence="3">Expedition CK06-06</strain>
    </source>
</reference>
<sequence>MKLMNNQNQKIHLSVIIPAYNEEKRLPKTLREINDYLKKQSYLSEIIVVNDGSTDRTSEVVKELQKIIPNLKLINIENSGKGYAVKKGILEAKGGKHYIIIYLLGVLVYSVLVSGRFILFLL</sequence>
<keyword evidence="1" id="KW-0812">Transmembrane</keyword>
<name>X1L1V1_9ZZZZ</name>
<gene>
    <name evidence="3" type="ORF">S06H3_01234</name>
</gene>
<dbReference type="GO" id="GO:0006487">
    <property type="term" value="P:protein N-linked glycosylation"/>
    <property type="evidence" value="ECO:0007669"/>
    <property type="project" value="TreeGrafter"/>
</dbReference>
<dbReference type="InterPro" id="IPR001173">
    <property type="entry name" value="Glyco_trans_2-like"/>
</dbReference>
<evidence type="ECO:0000313" key="3">
    <source>
        <dbReference type="EMBL" id="GAH96414.1"/>
    </source>
</evidence>
<accession>X1L1V1</accession>
<organism evidence="3">
    <name type="scientific">marine sediment metagenome</name>
    <dbReference type="NCBI Taxonomy" id="412755"/>
    <lineage>
        <taxon>unclassified sequences</taxon>
        <taxon>metagenomes</taxon>
        <taxon>ecological metagenomes</taxon>
    </lineage>
</organism>
<evidence type="ECO:0000256" key="1">
    <source>
        <dbReference type="SAM" id="Phobius"/>
    </source>
</evidence>
<feature type="transmembrane region" description="Helical" evidence="1">
    <location>
        <begin position="99"/>
        <end position="121"/>
    </location>
</feature>
<protein>
    <recommendedName>
        <fullName evidence="2">Glycosyltransferase 2-like domain-containing protein</fullName>
    </recommendedName>
</protein>
<dbReference type="EMBL" id="BARV01000297">
    <property type="protein sequence ID" value="GAH96414.1"/>
    <property type="molecule type" value="Genomic_DNA"/>
</dbReference>
<dbReference type="AlphaFoldDB" id="X1L1V1"/>
<feature type="domain" description="Glycosyltransferase 2-like" evidence="2">
    <location>
        <begin position="14"/>
        <end position="100"/>
    </location>
</feature>
<dbReference type="PANTHER" id="PTHR10859:SF91">
    <property type="entry name" value="DOLICHYL-PHOSPHATE BETA-GLUCOSYLTRANSFERASE"/>
    <property type="match status" value="1"/>
</dbReference>
<dbReference type="InterPro" id="IPR029044">
    <property type="entry name" value="Nucleotide-diphossugar_trans"/>
</dbReference>
<dbReference type="PANTHER" id="PTHR10859">
    <property type="entry name" value="GLYCOSYL TRANSFERASE"/>
    <property type="match status" value="1"/>
</dbReference>
<evidence type="ECO:0000259" key="2">
    <source>
        <dbReference type="Pfam" id="PF00535"/>
    </source>
</evidence>
<proteinExistence type="predicted"/>
<dbReference type="Pfam" id="PF00535">
    <property type="entry name" value="Glycos_transf_2"/>
    <property type="match status" value="1"/>
</dbReference>
<dbReference type="SUPFAM" id="SSF53448">
    <property type="entry name" value="Nucleotide-diphospho-sugar transferases"/>
    <property type="match status" value="1"/>
</dbReference>
<keyword evidence="1" id="KW-0472">Membrane</keyword>
<keyword evidence="1" id="KW-1133">Transmembrane helix</keyword>
<dbReference type="Gene3D" id="3.90.550.10">
    <property type="entry name" value="Spore Coat Polysaccharide Biosynthesis Protein SpsA, Chain A"/>
    <property type="match status" value="1"/>
</dbReference>